<protein>
    <submittedName>
        <fullName evidence="2">Alkaline phosphatase family protein</fullName>
    </submittedName>
</protein>
<evidence type="ECO:0000313" key="3">
    <source>
        <dbReference type="Proteomes" id="UP000433104"/>
    </source>
</evidence>
<sequence>MQRAAVSASRITTPEEALARYYDVLREEITLPRAPAGASLDPNTVLTRIAFGSCNHQSRSQHMWDRIEATDPQLFMLIGDNVYGDTGWRGDAGLETLRDAYALQSSHSEFVDFRRQVPMLTTWDDHDYGFNDAGASFALRNWSEEIYETYWGSSEEVRSRPGVYESRTFGSDGRVVQIIMLDTRFFRSDLDRLPYSEDRPPLGPYLPTERADATMLGGDQWNWLAQELQKPADLRMIVSSVQVLTDAHDYEAWAALPAERRRLYEMLSTREDSGLVLLSGDRHAGGLYTYAPPAAAGEQFWEITSSSLNLAFSTTAENTAREPDDRRVTDFISEENFGLIDIDWANKALTLSLLGNEGELRAARSFEWTD</sequence>
<proteinExistence type="predicted"/>
<dbReference type="Pfam" id="PF09423">
    <property type="entry name" value="PhoD"/>
    <property type="match status" value="1"/>
</dbReference>
<feature type="domain" description="PhoD-like phosphatase metallophosphatase" evidence="1">
    <location>
        <begin position="173"/>
        <end position="351"/>
    </location>
</feature>
<dbReference type="InterPro" id="IPR029052">
    <property type="entry name" value="Metallo-depent_PP-like"/>
</dbReference>
<dbReference type="InterPro" id="IPR038607">
    <property type="entry name" value="PhoD-like_sf"/>
</dbReference>
<dbReference type="InterPro" id="IPR018946">
    <property type="entry name" value="PhoD-like_MPP"/>
</dbReference>
<dbReference type="OrthoDB" id="327733at2"/>
<dbReference type="EMBL" id="WTYW01000001">
    <property type="protein sequence ID" value="MXO84797.1"/>
    <property type="molecule type" value="Genomic_DNA"/>
</dbReference>
<comment type="caution">
    <text evidence="2">The sequence shown here is derived from an EMBL/GenBank/DDBJ whole genome shotgun (WGS) entry which is preliminary data.</text>
</comment>
<evidence type="ECO:0000259" key="1">
    <source>
        <dbReference type="Pfam" id="PF09423"/>
    </source>
</evidence>
<gene>
    <name evidence="2" type="ORF">GRI38_01955</name>
</gene>
<dbReference type="Proteomes" id="UP000433104">
    <property type="component" value="Unassembled WGS sequence"/>
</dbReference>
<dbReference type="SUPFAM" id="SSF56300">
    <property type="entry name" value="Metallo-dependent phosphatases"/>
    <property type="match status" value="1"/>
</dbReference>
<dbReference type="PANTHER" id="PTHR33987:SF1">
    <property type="entry name" value="CALCINEURIN-LIKE METALLO-PHOSPHOESTERASE SUPERFAMILY PROTEIN"/>
    <property type="match status" value="1"/>
</dbReference>
<reference evidence="2 3" key="1">
    <citation type="submission" date="2019-12" db="EMBL/GenBank/DDBJ databases">
        <title>Genomic-based taxomic classification of the family Erythrobacteraceae.</title>
        <authorList>
            <person name="Xu L."/>
        </authorList>
    </citation>
    <scope>NUCLEOTIDE SEQUENCE [LARGE SCALE GENOMIC DNA]</scope>
    <source>
        <strain evidence="2 3">MCCC 1A09962</strain>
    </source>
</reference>
<dbReference type="AlphaFoldDB" id="A0A844ZCR6"/>
<keyword evidence="3" id="KW-1185">Reference proteome</keyword>
<name>A0A844ZCR6_9SPHN</name>
<evidence type="ECO:0000313" key="2">
    <source>
        <dbReference type="EMBL" id="MXO84797.1"/>
    </source>
</evidence>
<organism evidence="2 3">
    <name type="scientific">Parapontixanthobacter aurantiacus</name>
    <dbReference type="NCBI Taxonomy" id="1463599"/>
    <lineage>
        <taxon>Bacteria</taxon>
        <taxon>Pseudomonadati</taxon>
        <taxon>Pseudomonadota</taxon>
        <taxon>Alphaproteobacteria</taxon>
        <taxon>Sphingomonadales</taxon>
        <taxon>Erythrobacteraceae</taxon>
        <taxon>Parapontixanthobacter</taxon>
    </lineage>
</organism>
<dbReference type="PANTHER" id="PTHR33987">
    <property type="entry name" value="CALCINEURIN-LIKE METALLO-PHOSPHOESTERASE SUPERFAMILY PROTEIN"/>
    <property type="match status" value="1"/>
</dbReference>
<accession>A0A844ZCR6</accession>
<dbReference type="Gene3D" id="3.60.21.70">
    <property type="entry name" value="PhoD-like phosphatase"/>
    <property type="match status" value="1"/>
</dbReference>
<dbReference type="CDD" id="cd07389">
    <property type="entry name" value="MPP_PhoD"/>
    <property type="match status" value="1"/>
</dbReference>